<comment type="subcellular location">
    <subcellularLocation>
        <location evidence="1 3">Nucleus</location>
    </subcellularLocation>
</comment>
<evidence type="ECO:0000256" key="2">
    <source>
        <dbReference type="ARBA" id="ARBA00023242"/>
    </source>
</evidence>
<sequence>MGCEEFLVEEYEDEECEKKALESTSILIEKGIPSSEFIKGENLEFGVEEEEDDDDDEENKLSLKLNLNYHEVINAWSDRGSFWADDYSLAINNDYMREVATAMPVTEEVERSRRAASVLRYKEKRHTRLFSKKIRYQVRKLNADKRPRLKGRFVKRIPEETQR</sequence>
<dbReference type="GO" id="GO:0006355">
    <property type="term" value="P:regulation of DNA-templated transcription"/>
    <property type="evidence" value="ECO:0007669"/>
    <property type="project" value="TreeGrafter"/>
</dbReference>
<dbReference type="Proteomes" id="UP001370490">
    <property type="component" value="Unassembled WGS sequence"/>
</dbReference>
<keyword evidence="2 3" id="KW-0539">Nucleus</keyword>
<dbReference type="PANTHER" id="PTHR31874:SF41">
    <property type="entry name" value="CCT MOTIF FAMILY PROTEIN"/>
    <property type="match status" value="1"/>
</dbReference>
<dbReference type="Pfam" id="PF06203">
    <property type="entry name" value="CCT"/>
    <property type="match status" value="1"/>
</dbReference>
<organism evidence="5 6">
    <name type="scientific">Dillenia turbinata</name>
    <dbReference type="NCBI Taxonomy" id="194707"/>
    <lineage>
        <taxon>Eukaryota</taxon>
        <taxon>Viridiplantae</taxon>
        <taxon>Streptophyta</taxon>
        <taxon>Embryophyta</taxon>
        <taxon>Tracheophyta</taxon>
        <taxon>Spermatophyta</taxon>
        <taxon>Magnoliopsida</taxon>
        <taxon>eudicotyledons</taxon>
        <taxon>Gunneridae</taxon>
        <taxon>Pentapetalae</taxon>
        <taxon>Dilleniales</taxon>
        <taxon>Dilleniaceae</taxon>
        <taxon>Dillenia</taxon>
    </lineage>
</organism>
<dbReference type="InterPro" id="IPR010402">
    <property type="entry name" value="CCT_domain"/>
</dbReference>
<gene>
    <name evidence="5" type="ORF">RJ641_008858</name>
</gene>
<evidence type="ECO:0000256" key="3">
    <source>
        <dbReference type="PROSITE-ProRule" id="PRU00357"/>
    </source>
</evidence>
<protein>
    <submittedName>
        <fullName evidence="5">CCT domain</fullName>
    </submittedName>
</protein>
<dbReference type="PANTHER" id="PTHR31874">
    <property type="entry name" value="CCT MOTIF FAMILY PROTEIN, EXPRESSED"/>
    <property type="match status" value="1"/>
</dbReference>
<reference evidence="5 6" key="1">
    <citation type="submission" date="2023-12" db="EMBL/GenBank/DDBJ databases">
        <title>A high-quality genome assembly for Dillenia turbinata (Dilleniales).</title>
        <authorList>
            <person name="Chanderbali A."/>
        </authorList>
    </citation>
    <scope>NUCLEOTIDE SEQUENCE [LARGE SCALE GENOMIC DNA]</scope>
    <source>
        <strain evidence="5">LSX21</strain>
        <tissue evidence="5">Leaf</tissue>
    </source>
</reference>
<evidence type="ECO:0000313" key="5">
    <source>
        <dbReference type="EMBL" id="KAK6927139.1"/>
    </source>
</evidence>
<feature type="domain" description="CCT" evidence="4">
    <location>
        <begin position="114"/>
        <end position="156"/>
    </location>
</feature>
<evidence type="ECO:0000256" key="1">
    <source>
        <dbReference type="ARBA" id="ARBA00004123"/>
    </source>
</evidence>
<dbReference type="GO" id="GO:0005634">
    <property type="term" value="C:nucleus"/>
    <property type="evidence" value="ECO:0007669"/>
    <property type="project" value="UniProtKB-SubCell"/>
</dbReference>
<evidence type="ECO:0000313" key="6">
    <source>
        <dbReference type="Proteomes" id="UP001370490"/>
    </source>
</evidence>
<comment type="caution">
    <text evidence="5">The sequence shown here is derived from an EMBL/GenBank/DDBJ whole genome shotgun (WGS) entry which is preliminary data.</text>
</comment>
<dbReference type="PROSITE" id="PS51017">
    <property type="entry name" value="CCT"/>
    <property type="match status" value="1"/>
</dbReference>
<name>A0AAN8V8W5_9MAGN</name>
<keyword evidence="6" id="KW-1185">Reference proteome</keyword>
<dbReference type="InterPro" id="IPR052453">
    <property type="entry name" value="CONSTANS-like_ZF"/>
</dbReference>
<proteinExistence type="predicted"/>
<dbReference type="AlphaFoldDB" id="A0AAN8V8W5"/>
<evidence type="ECO:0000259" key="4">
    <source>
        <dbReference type="PROSITE" id="PS51017"/>
    </source>
</evidence>
<dbReference type="EMBL" id="JBAMMX010000015">
    <property type="protein sequence ID" value="KAK6927139.1"/>
    <property type="molecule type" value="Genomic_DNA"/>
</dbReference>
<accession>A0AAN8V8W5</accession>